<reference evidence="19 20" key="1">
    <citation type="submission" date="2016-02" db="EMBL/GenBank/DDBJ databases">
        <authorList>
            <person name="Wen L."/>
            <person name="He K."/>
            <person name="Yang H."/>
        </authorList>
    </citation>
    <scope>NUCLEOTIDE SEQUENCE [LARGE SCALE GENOMIC DNA]</scope>
    <source>
        <strain evidence="19 20">DSM 22607</strain>
    </source>
</reference>
<comment type="catalytic activity">
    <reaction evidence="12 16">
        <text>N(6)-[(R)-dihydrolipoyl]-L-lysyl-[protein] + NAD(+) = N(6)-[(R)-lipoyl]-L-lysyl-[protein] + NADH + H(+)</text>
        <dbReference type="Rhea" id="RHEA:15045"/>
        <dbReference type="Rhea" id="RHEA-COMP:10474"/>
        <dbReference type="Rhea" id="RHEA-COMP:10475"/>
        <dbReference type="ChEBI" id="CHEBI:15378"/>
        <dbReference type="ChEBI" id="CHEBI:57540"/>
        <dbReference type="ChEBI" id="CHEBI:57945"/>
        <dbReference type="ChEBI" id="CHEBI:83099"/>
        <dbReference type="ChEBI" id="CHEBI:83100"/>
        <dbReference type="EC" id="1.8.1.4"/>
    </reaction>
</comment>
<evidence type="ECO:0000256" key="3">
    <source>
        <dbReference type="ARBA" id="ARBA00012608"/>
    </source>
</evidence>
<dbReference type="InterPro" id="IPR006258">
    <property type="entry name" value="Lipoamide_DH"/>
</dbReference>
<feature type="binding site" evidence="14">
    <location>
        <position position="199"/>
    </location>
    <ligand>
        <name>NAD(+)</name>
        <dbReference type="ChEBI" id="CHEBI:57540"/>
    </ligand>
</feature>
<dbReference type="PIRSF" id="PIRSF000350">
    <property type="entry name" value="Mercury_reductase_MerA"/>
    <property type="match status" value="1"/>
</dbReference>
<evidence type="ECO:0000259" key="18">
    <source>
        <dbReference type="Pfam" id="PF07992"/>
    </source>
</evidence>
<dbReference type="GO" id="GO:0005737">
    <property type="term" value="C:cytoplasm"/>
    <property type="evidence" value="ECO:0007669"/>
    <property type="project" value="UniProtKB-SubCell"/>
</dbReference>
<evidence type="ECO:0000256" key="4">
    <source>
        <dbReference type="ARBA" id="ARBA00016961"/>
    </source>
</evidence>
<accession>A0A136Q1H2</accession>
<dbReference type="InterPro" id="IPR036188">
    <property type="entry name" value="FAD/NAD-bd_sf"/>
</dbReference>
<dbReference type="PRINTS" id="PR00368">
    <property type="entry name" value="FADPNR"/>
</dbReference>
<dbReference type="PROSITE" id="PS00076">
    <property type="entry name" value="PYRIDINE_REDOX_1"/>
    <property type="match status" value="1"/>
</dbReference>
<evidence type="ECO:0000256" key="7">
    <source>
        <dbReference type="ARBA" id="ARBA00022827"/>
    </source>
</evidence>
<protein>
    <recommendedName>
        <fullName evidence="4 16">Dihydrolipoyl dehydrogenase</fullName>
        <ecNumber evidence="3 16">1.8.1.4</ecNumber>
    </recommendedName>
</protein>
<feature type="binding site" evidence="14">
    <location>
        <position position="50"/>
    </location>
    <ligand>
        <name>FAD</name>
        <dbReference type="ChEBI" id="CHEBI:57692"/>
    </ligand>
</feature>
<keyword evidence="11 16" id="KW-0676">Redox-active center</keyword>
<comment type="miscellaneous">
    <text evidence="16">The active site is a redox-active disulfide bond.</text>
</comment>
<dbReference type="InterPro" id="IPR050151">
    <property type="entry name" value="Class-I_Pyr_Nuc-Dis_Oxidored"/>
</dbReference>
<keyword evidence="8 16" id="KW-0560">Oxidoreductase</keyword>
<comment type="similarity">
    <text evidence="2 16">Belongs to the class-I pyridine nucleotide-disulfide oxidoreductase family.</text>
</comment>
<evidence type="ECO:0000256" key="16">
    <source>
        <dbReference type="RuleBase" id="RU003692"/>
    </source>
</evidence>
<dbReference type="SUPFAM" id="SSF51905">
    <property type="entry name" value="FAD/NAD(P)-binding domain"/>
    <property type="match status" value="1"/>
</dbReference>
<gene>
    <name evidence="19" type="ORF">HMPREF3293_02594</name>
</gene>
<evidence type="ECO:0000313" key="20">
    <source>
        <dbReference type="Proteomes" id="UP000070366"/>
    </source>
</evidence>
<comment type="cofactor">
    <cofactor evidence="14 16">
        <name>FAD</name>
        <dbReference type="ChEBI" id="CHEBI:57692"/>
    </cofactor>
    <text evidence="14 16">Binds 1 FAD per subunit.</text>
</comment>
<evidence type="ECO:0000256" key="9">
    <source>
        <dbReference type="ARBA" id="ARBA00023027"/>
    </source>
</evidence>
<dbReference type="PATRIC" id="fig|626937.4.peg.2552"/>
<proteinExistence type="inferred from homology"/>
<feature type="binding site" evidence="14">
    <location>
        <position position="307"/>
    </location>
    <ligand>
        <name>FAD</name>
        <dbReference type="ChEBI" id="CHEBI:57692"/>
    </ligand>
</feature>
<evidence type="ECO:0000259" key="17">
    <source>
        <dbReference type="Pfam" id="PF02852"/>
    </source>
</evidence>
<dbReference type="Gene3D" id="3.30.390.30">
    <property type="match status" value="1"/>
</dbReference>
<evidence type="ECO:0000256" key="2">
    <source>
        <dbReference type="ARBA" id="ARBA00007532"/>
    </source>
</evidence>
<dbReference type="RefSeq" id="WP_066522252.1">
    <property type="nucleotide sequence ID" value="NZ_CABMOF010000007.1"/>
</dbReference>
<dbReference type="AlphaFoldDB" id="A0A136Q1H2"/>
<comment type="caution">
    <text evidence="19">The sequence shown here is derived from an EMBL/GenBank/DDBJ whole genome shotgun (WGS) entry which is preliminary data.</text>
</comment>
<keyword evidence="5" id="KW-0963">Cytoplasm</keyword>
<keyword evidence="6 16" id="KW-0285">Flavoprotein</keyword>
<dbReference type="InterPro" id="IPR004099">
    <property type="entry name" value="Pyr_nucl-diS_OxRdtase_dimer"/>
</dbReference>
<feature type="domain" description="Pyridine nucleotide-disulphide oxidoreductase dimerisation" evidence="17">
    <location>
        <begin position="342"/>
        <end position="451"/>
    </location>
</feature>
<dbReference type="NCBIfam" id="TIGR01350">
    <property type="entry name" value="lipoamide_DH"/>
    <property type="match status" value="1"/>
</dbReference>
<dbReference type="GO" id="GO:0006103">
    <property type="term" value="P:2-oxoglutarate metabolic process"/>
    <property type="evidence" value="ECO:0007669"/>
    <property type="project" value="TreeGrafter"/>
</dbReference>
<dbReference type="GO" id="GO:0050660">
    <property type="term" value="F:flavin adenine dinucleotide binding"/>
    <property type="evidence" value="ECO:0007669"/>
    <property type="project" value="InterPro"/>
</dbReference>
<dbReference type="Pfam" id="PF07992">
    <property type="entry name" value="Pyr_redox_2"/>
    <property type="match status" value="1"/>
</dbReference>
<keyword evidence="7 14" id="KW-0274">FAD</keyword>
<dbReference type="EC" id="1.8.1.4" evidence="3 16"/>
<dbReference type="GO" id="GO:0004148">
    <property type="term" value="F:dihydrolipoyl dehydrogenase (NADH) activity"/>
    <property type="evidence" value="ECO:0007669"/>
    <property type="project" value="UniProtKB-EC"/>
</dbReference>
<dbReference type="PRINTS" id="PR00411">
    <property type="entry name" value="PNDRDTASEI"/>
</dbReference>
<evidence type="ECO:0000256" key="13">
    <source>
        <dbReference type="PIRSR" id="PIRSR000350-2"/>
    </source>
</evidence>
<feature type="disulfide bond" description="Redox-active" evidence="15">
    <location>
        <begin position="41"/>
        <end position="46"/>
    </location>
</feature>
<evidence type="ECO:0000256" key="1">
    <source>
        <dbReference type="ARBA" id="ARBA00004496"/>
    </source>
</evidence>
<feature type="active site" description="Proton acceptor" evidence="13">
    <location>
        <position position="440"/>
    </location>
</feature>
<evidence type="ECO:0000256" key="6">
    <source>
        <dbReference type="ARBA" id="ARBA00022630"/>
    </source>
</evidence>
<keyword evidence="10" id="KW-1015">Disulfide bond</keyword>
<evidence type="ECO:0000256" key="5">
    <source>
        <dbReference type="ARBA" id="ARBA00022490"/>
    </source>
</evidence>
<name>A0A136Q1H2_9FIRM</name>
<organism evidence="19 20">
    <name type="scientific">Christensenella minuta</name>
    <dbReference type="NCBI Taxonomy" id="626937"/>
    <lineage>
        <taxon>Bacteria</taxon>
        <taxon>Bacillati</taxon>
        <taxon>Bacillota</taxon>
        <taxon>Clostridia</taxon>
        <taxon>Christensenellales</taxon>
        <taxon>Christensenellaceae</taxon>
        <taxon>Christensenella</taxon>
    </lineage>
</organism>
<dbReference type="Gene3D" id="3.50.50.60">
    <property type="entry name" value="FAD/NAD(P)-binding domain"/>
    <property type="match status" value="2"/>
</dbReference>
<evidence type="ECO:0000256" key="11">
    <source>
        <dbReference type="ARBA" id="ARBA00023284"/>
    </source>
</evidence>
<dbReference type="FunFam" id="3.30.390.30:FF:000001">
    <property type="entry name" value="Dihydrolipoyl dehydrogenase"/>
    <property type="match status" value="1"/>
</dbReference>
<dbReference type="STRING" id="626937.HMPREF3293_02594"/>
<feature type="binding site" evidence="14">
    <location>
        <begin position="176"/>
        <end position="183"/>
    </location>
    <ligand>
        <name>NAD(+)</name>
        <dbReference type="ChEBI" id="CHEBI:57540"/>
    </ligand>
</feature>
<evidence type="ECO:0000313" key="19">
    <source>
        <dbReference type="EMBL" id="KXK64515.1"/>
    </source>
</evidence>
<comment type="subcellular location">
    <subcellularLocation>
        <location evidence="1">Cytoplasm</location>
    </subcellularLocation>
</comment>
<keyword evidence="14" id="KW-0547">Nucleotide-binding</keyword>
<sequence>MASYDVIVIGGGPGGYVAAIKAATSGRKTALVEKEHLGGVCLNWGCIPTKSLLRNAEIMRGLSEGEKFGFSTGKIKTDYAAAQKRSREVSARLVNGIEYLMKKNKITVYRDSASFTGKKELSLEASGEKLAAKNIIIATGSKPFALPMLDYSMPNVLDSKKALQVTHAPKSIIIIGAGAIGMEFATVFRSYGTDVHIIEMLPRVLPNEDAEISALVGKEFRKKGFDVHTGTKLAKVKNDGKTVCACFEKNGKTFELQSEAVLAATGVRPNTEGLNLKLFGIKMDRRGCIEADENMCTSVPGIYAVGDVTGKLALAHAASAQGMRAVDHICGKRRGPLDYSNIPKCTYTVPEVASAGLTEEEAKENGYDVRTAVFPLSANGKAIAYGDDTGFVKLVYDEKYGQLLGMHMAGIHVTEMIWGAVGYLGMEMTVEEMAEVVHPHPTVSEAVMEAAHIANGKPVHI</sequence>
<keyword evidence="9 14" id="KW-0520">NAD</keyword>
<dbReference type="Proteomes" id="UP000070366">
    <property type="component" value="Unassembled WGS sequence"/>
</dbReference>
<dbReference type="PANTHER" id="PTHR22912">
    <property type="entry name" value="DISULFIDE OXIDOREDUCTASE"/>
    <property type="match status" value="1"/>
</dbReference>
<evidence type="ECO:0000256" key="8">
    <source>
        <dbReference type="ARBA" id="ARBA00023002"/>
    </source>
</evidence>
<evidence type="ECO:0000256" key="15">
    <source>
        <dbReference type="PIRSR" id="PIRSR000350-4"/>
    </source>
</evidence>
<feature type="binding site" evidence="14">
    <location>
        <position position="266"/>
    </location>
    <ligand>
        <name>NAD(+)</name>
        <dbReference type="ChEBI" id="CHEBI:57540"/>
    </ligand>
</feature>
<dbReference type="InterPro" id="IPR012999">
    <property type="entry name" value="Pyr_OxRdtase_I_AS"/>
</dbReference>
<dbReference type="SUPFAM" id="SSF55424">
    <property type="entry name" value="FAD/NAD-linked reductases, dimerisation (C-terminal) domain"/>
    <property type="match status" value="1"/>
</dbReference>
<dbReference type="InterPro" id="IPR001100">
    <property type="entry name" value="Pyr_nuc-diS_OxRdtase"/>
</dbReference>
<dbReference type="InterPro" id="IPR016156">
    <property type="entry name" value="FAD/NAD-linked_Rdtase_dimer_sf"/>
</dbReference>
<dbReference type="Pfam" id="PF02852">
    <property type="entry name" value="Pyr_redox_dim"/>
    <property type="match status" value="1"/>
</dbReference>
<evidence type="ECO:0000256" key="14">
    <source>
        <dbReference type="PIRSR" id="PIRSR000350-3"/>
    </source>
</evidence>
<feature type="domain" description="FAD/NAD(P)-binding" evidence="18">
    <location>
        <begin position="4"/>
        <end position="322"/>
    </location>
</feature>
<evidence type="ECO:0000256" key="12">
    <source>
        <dbReference type="ARBA" id="ARBA00049187"/>
    </source>
</evidence>
<feature type="binding site" evidence="14">
    <location>
        <begin position="139"/>
        <end position="141"/>
    </location>
    <ligand>
        <name>FAD</name>
        <dbReference type="ChEBI" id="CHEBI:57692"/>
    </ligand>
</feature>
<dbReference type="PANTHER" id="PTHR22912:SF217">
    <property type="entry name" value="DIHYDROLIPOYL DEHYDROGENASE"/>
    <property type="match status" value="1"/>
</dbReference>
<keyword evidence="20" id="KW-1185">Reference proteome</keyword>
<evidence type="ECO:0000256" key="10">
    <source>
        <dbReference type="ARBA" id="ARBA00023157"/>
    </source>
</evidence>
<dbReference type="EMBL" id="LSZW01000064">
    <property type="protein sequence ID" value="KXK64515.1"/>
    <property type="molecule type" value="Genomic_DNA"/>
</dbReference>
<dbReference type="InterPro" id="IPR023753">
    <property type="entry name" value="FAD/NAD-binding_dom"/>
</dbReference>